<evidence type="ECO:0000313" key="9">
    <source>
        <dbReference type="Proteomes" id="UP000240912"/>
    </source>
</evidence>
<evidence type="ECO:0000256" key="4">
    <source>
        <dbReference type="ARBA" id="ARBA00023098"/>
    </source>
</evidence>
<feature type="transmembrane region" description="Helical" evidence="6">
    <location>
        <begin position="12"/>
        <end position="30"/>
    </location>
</feature>
<proteinExistence type="predicted"/>
<dbReference type="PANTHER" id="PTHR10434">
    <property type="entry name" value="1-ACYL-SN-GLYCEROL-3-PHOSPHATE ACYLTRANSFERASE"/>
    <property type="match status" value="1"/>
</dbReference>
<dbReference type="EMBL" id="PYLS01000005">
    <property type="protein sequence ID" value="PST83832.1"/>
    <property type="molecule type" value="Genomic_DNA"/>
</dbReference>
<keyword evidence="6" id="KW-1133">Transmembrane helix</keyword>
<dbReference type="GO" id="GO:0006654">
    <property type="term" value="P:phosphatidic acid biosynthetic process"/>
    <property type="evidence" value="ECO:0007669"/>
    <property type="project" value="TreeGrafter"/>
</dbReference>
<evidence type="ECO:0000259" key="7">
    <source>
        <dbReference type="SMART" id="SM00563"/>
    </source>
</evidence>
<feature type="domain" description="Phospholipid/glycerol acyltransferase" evidence="7">
    <location>
        <begin position="73"/>
        <end position="188"/>
    </location>
</feature>
<evidence type="ECO:0000256" key="3">
    <source>
        <dbReference type="ARBA" id="ARBA00022679"/>
    </source>
</evidence>
<accession>A0A2T3HMZ4</accession>
<evidence type="ECO:0000256" key="5">
    <source>
        <dbReference type="ARBA" id="ARBA00023315"/>
    </source>
</evidence>
<name>A0A2T3HMZ4_9SPHI</name>
<keyword evidence="9" id="KW-1185">Reference proteome</keyword>
<dbReference type="OrthoDB" id="9803035at2"/>
<dbReference type="AlphaFoldDB" id="A0A2T3HMZ4"/>
<evidence type="ECO:0000256" key="6">
    <source>
        <dbReference type="SAM" id="Phobius"/>
    </source>
</evidence>
<evidence type="ECO:0000256" key="1">
    <source>
        <dbReference type="ARBA" id="ARBA00005189"/>
    </source>
</evidence>
<dbReference type="GO" id="GO:0003841">
    <property type="term" value="F:1-acylglycerol-3-phosphate O-acyltransferase activity"/>
    <property type="evidence" value="ECO:0007669"/>
    <property type="project" value="TreeGrafter"/>
</dbReference>
<evidence type="ECO:0000313" key="8">
    <source>
        <dbReference type="EMBL" id="PST83832.1"/>
    </source>
</evidence>
<keyword evidence="5 8" id="KW-0012">Acyltransferase</keyword>
<comment type="caution">
    <text evidence="8">The sequence shown here is derived from an EMBL/GenBank/DDBJ whole genome shotgun (WGS) entry which is preliminary data.</text>
</comment>
<dbReference type="CDD" id="cd07989">
    <property type="entry name" value="LPLAT_AGPAT-like"/>
    <property type="match status" value="1"/>
</dbReference>
<keyword evidence="6" id="KW-0472">Membrane</keyword>
<feature type="transmembrane region" description="Helical" evidence="6">
    <location>
        <begin position="42"/>
        <end position="61"/>
    </location>
</feature>
<keyword evidence="3 8" id="KW-0808">Transferase</keyword>
<comment type="pathway">
    <text evidence="1">Lipid metabolism.</text>
</comment>
<dbReference type="Pfam" id="PF01553">
    <property type="entry name" value="Acyltransferase"/>
    <property type="match status" value="1"/>
</dbReference>
<dbReference type="SUPFAM" id="SSF69593">
    <property type="entry name" value="Glycerol-3-phosphate (1)-acyltransferase"/>
    <property type="match status" value="1"/>
</dbReference>
<sequence length="242" mass="28149">MKILKQLHRVWFMLLVFIFFLLFFPFYYLSSRNERFYPVLNFFRRLHSFLASALAGIFYVYHVEQRLPAGATYIYCANHTSNLDIMVFCILAKGSYHFMGKEELLKNPILRLFFKTIDITVNRDSKISSFRAFKKAGENLDKGMSLVIFPEGKIDDQYPPRLHSFKNGPFRLAIDKNIPIVPVSIADIWKVLWDDGSRLGSRPGRCRIFVHAPVSVTGLSLADDEQLRDHVFEKIKSKLTDQ</sequence>
<keyword evidence="4" id="KW-0443">Lipid metabolism</keyword>
<dbReference type="InterPro" id="IPR002123">
    <property type="entry name" value="Plipid/glycerol_acylTrfase"/>
</dbReference>
<evidence type="ECO:0000256" key="2">
    <source>
        <dbReference type="ARBA" id="ARBA00022516"/>
    </source>
</evidence>
<dbReference type="RefSeq" id="WP_107216098.1">
    <property type="nucleotide sequence ID" value="NZ_KZ686269.1"/>
</dbReference>
<dbReference type="PANTHER" id="PTHR10434:SF64">
    <property type="entry name" value="1-ACYL-SN-GLYCEROL-3-PHOSPHATE ACYLTRANSFERASE-RELATED"/>
    <property type="match status" value="1"/>
</dbReference>
<protein>
    <submittedName>
        <fullName evidence="8">1-acyl-sn-glycerol-3-phosphate acyltransferase</fullName>
    </submittedName>
</protein>
<gene>
    <name evidence="8" type="ORF">C7T94_12200</name>
</gene>
<dbReference type="Proteomes" id="UP000240912">
    <property type="component" value="Unassembled WGS sequence"/>
</dbReference>
<keyword evidence="6" id="KW-0812">Transmembrane</keyword>
<organism evidence="8 9">
    <name type="scientific">Pedobacter yulinensis</name>
    <dbReference type="NCBI Taxonomy" id="2126353"/>
    <lineage>
        <taxon>Bacteria</taxon>
        <taxon>Pseudomonadati</taxon>
        <taxon>Bacteroidota</taxon>
        <taxon>Sphingobacteriia</taxon>
        <taxon>Sphingobacteriales</taxon>
        <taxon>Sphingobacteriaceae</taxon>
        <taxon>Pedobacter</taxon>
    </lineage>
</organism>
<keyword evidence="2" id="KW-0444">Lipid biosynthesis</keyword>
<reference evidence="8 9" key="1">
    <citation type="submission" date="2018-03" db="EMBL/GenBank/DDBJ databases">
        <authorList>
            <person name="Keele B.F."/>
        </authorList>
    </citation>
    <scope>NUCLEOTIDE SEQUENCE [LARGE SCALE GENOMIC DNA]</scope>
    <source>
        <strain evidence="8 9">YL28-9</strain>
    </source>
</reference>
<dbReference type="SMART" id="SM00563">
    <property type="entry name" value="PlsC"/>
    <property type="match status" value="1"/>
</dbReference>